<evidence type="ECO:0000256" key="1">
    <source>
        <dbReference type="SAM" id="SignalP"/>
    </source>
</evidence>
<feature type="chain" id="PRO_5046290907" evidence="1">
    <location>
        <begin position="21"/>
        <end position="157"/>
    </location>
</feature>
<dbReference type="InterPro" id="IPR021903">
    <property type="entry name" value="DUF3515"/>
</dbReference>
<dbReference type="EMBL" id="CP139368">
    <property type="protein sequence ID" value="WPR88249.1"/>
    <property type="molecule type" value="Genomic_DNA"/>
</dbReference>
<evidence type="ECO:0000313" key="2">
    <source>
        <dbReference type="EMBL" id="WPR88249.1"/>
    </source>
</evidence>
<keyword evidence="1" id="KW-0732">Signal</keyword>
<dbReference type="RefSeq" id="WP_320940969.1">
    <property type="nucleotide sequence ID" value="NZ_BAABEU010000010.1"/>
</dbReference>
<sequence>MTRTRRILACAALAATLALAGCSTTVSLTPADDANNPHCADVMVRLPGTISTSDRVWTDAQATASWGTPSAVILACGVAVPGPTTLKCVSFHGVDWIIQPEKDNTYRVTTFGRKPAVQLLIDTRKIDSNAVLSAVSLAATTLPQHGDGCTAPETPAS</sequence>
<accession>A0ABZ0SJH1</accession>
<dbReference type="Pfam" id="PF12028">
    <property type="entry name" value="DUF3515"/>
    <property type="match status" value="1"/>
</dbReference>
<reference evidence="2 3" key="1">
    <citation type="submission" date="2023-11" db="EMBL/GenBank/DDBJ databases">
        <title>Genome sequence of Microbacterium rhizosphaerae KACC 19337.</title>
        <authorList>
            <person name="Choi H."/>
            <person name="Kim S."/>
            <person name="Kim Y."/>
            <person name="Kwon S.-W."/>
            <person name="Heo J."/>
        </authorList>
    </citation>
    <scope>NUCLEOTIDE SEQUENCE [LARGE SCALE GENOMIC DNA]</scope>
    <source>
        <strain evidence="2 3">KACC 19337</strain>
    </source>
</reference>
<feature type="signal peptide" evidence="1">
    <location>
        <begin position="1"/>
        <end position="20"/>
    </location>
</feature>
<dbReference type="Proteomes" id="UP001323798">
    <property type="component" value="Chromosome"/>
</dbReference>
<proteinExistence type="predicted"/>
<keyword evidence="3" id="KW-1185">Reference proteome</keyword>
<gene>
    <name evidence="2" type="ORF">SM116_10690</name>
</gene>
<name>A0ABZ0SJH1_9MICO</name>
<protein>
    <submittedName>
        <fullName evidence="2">DUF3515 family protein</fullName>
    </submittedName>
</protein>
<dbReference type="PROSITE" id="PS51257">
    <property type="entry name" value="PROKAR_LIPOPROTEIN"/>
    <property type="match status" value="1"/>
</dbReference>
<organism evidence="2 3">
    <name type="scientific">Microbacterium rhizosphaerae</name>
    <dbReference type="NCBI Taxonomy" id="1678237"/>
    <lineage>
        <taxon>Bacteria</taxon>
        <taxon>Bacillati</taxon>
        <taxon>Actinomycetota</taxon>
        <taxon>Actinomycetes</taxon>
        <taxon>Micrococcales</taxon>
        <taxon>Microbacteriaceae</taxon>
        <taxon>Microbacterium</taxon>
    </lineage>
</organism>
<evidence type="ECO:0000313" key="3">
    <source>
        <dbReference type="Proteomes" id="UP001323798"/>
    </source>
</evidence>